<dbReference type="Gene3D" id="1.20.120.640">
    <property type="entry name" value="Anticodon-binding domain of a subclass of class I aminoacyl-tRNA synthetases"/>
    <property type="match status" value="1"/>
</dbReference>
<dbReference type="SUPFAM" id="SSF52374">
    <property type="entry name" value="Nucleotidylyl transferase"/>
    <property type="match status" value="1"/>
</dbReference>
<dbReference type="Pfam" id="PF01406">
    <property type="entry name" value="tRNA-synt_1e"/>
    <property type="match status" value="2"/>
</dbReference>
<accession>A9V441</accession>
<keyword evidence="8" id="KW-0547">Nucleotide-binding</keyword>
<evidence type="ECO:0000256" key="12">
    <source>
        <dbReference type="ARBA" id="ARBA00023146"/>
    </source>
</evidence>
<dbReference type="KEGG" id="mbr:MONBRDRAFT_37829"/>
<keyword evidence="5" id="KW-0963">Cytoplasm</keyword>
<evidence type="ECO:0000256" key="3">
    <source>
        <dbReference type="ARBA" id="ARBA00005594"/>
    </source>
</evidence>
<evidence type="ECO:0000259" key="15">
    <source>
        <dbReference type="Pfam" id="PF09190"/>
    </source>
</evidence>
<dbReference type="InterPro" id="IPR015803">
    <property type="entry name" value="Cys-tRNA-ligase"/>
</dbReference>
<comment type="similarity">
    <text evidence="3">Belongs to the class-I aminoacyl-tRNA synthetase family.</text>
</comment>
<evidence type="ECO:0000256" key="5">
    <source>
        <dbReference type="ARBA" id="ARBA00022490"/>
    </source>
</evidence>
<dbReference type="PANTHER" id="PTHR10890">
    <property type="entry name" value="CYSTEINYL-TRNA SYNTHETASE"/>
    <property type="match status" value="1"/>
</dbReference>
<dbReference type="EMBL" id="CH991558">
    <property type="protein sequence ID" value="EDQ87553.1"/>
    <property type="molecule type" value="Genomic_DNA"/>
</dbReference>
<evidence type="ECO:0000256" key="6">
    <source>
        <dbReference type="ARBA" id="ARBA00022598"/>
    </source>
</evidence>
<dbReference type="GO" id="GO:0046872">
    <property type="term" value="F:metal ion binding"/>
    <property type="evidence" value="ECO:0007669"/>
    <property type="project" value="UniProtKB-KW"/>
</dbReference>
<reference evidence="16 17" key="1">
    <citation type="journal article" date="2008" name="Nature">
        <title>The genome of the choanoflagellate Monosiga brevicollis and the origin of metazoans.</title>
        <authorList>
            <consortium name="JGI Sequencing"/>
            <person name="King N."/>
            <person name="Westbrook M.J."/>
            <person name="Young S.L."/>
            <person name="Kuo A."/>
            <person name="Abedin M."/>
            <person name="Chapman J."/>
            <person name="Fairclough S."/>
            <person name="Hellsten U."/>
            <person name="Isogai Y."/>
            <person name="Letunic I."/>
            <person name="Marr M."/>
            <person name="Pincus D."/>
            <person name="Putnam N."/>
            <person name="Rokas A."/>
            <person name="Wright K.J."/>
            <person name="Zuzow R."/>
            <person name="Dirks W."/>
            <person name="Good M."/>
            <person name="Goodstein D."/>
            <person name="Lemons D."/>
            <person name="Li W."/>
            <person name="Lyons J.B."/>
            <person name="Morris A."/>
            <person name="Nichols S."/>
            <person name="Richter D.J."/>
            <person name="Salamov A."/>
            <person name="Bork P."/>
            <person name="Lim W.A."/>
            <person name="Manning G."/>
            <person name="Miller W.T."/>
            <person name="McGinnis W."/>
            <person name="Shapiro H."/>
            <person name="Tjian R."/>
            <person name="Grigoriev I.V."/>
            <person name="Rokhsar D."/>
        </authorList>
    </citation>
    <scope>NUCLEOTIDE SEQUENCE [LARGE SCALE GENOMIC DNA]</scope>
    <source>
        <strain evidence="17">MX1 / ATCC 50154</strain>
    </source>
</reference>
<feature type="domain" description="tRNA synthetases class I catalytic" evidence="14">
    <location>
        <begin position="113"/>
        <end position="356"/>
    </location>
</feature>
<evidence type="ECO:0000256" key="2">
    <source>
        <dbReference type="ARBA" id="ARBA00004496"/>
    </source>
</evidence>
<gene>
    <name evidence="16" type="ORF">MONBRDRAFT_37829</name>
</gene>
<evidence type="ECO:0000313" key="16">
    <source>
        <dbReference type="EMBL" id="EDQ87553.1"/>
    </source>
</evidence>
<feature type="domain" description="Cysteinyl-tRNA synthetase class Ia DALR" evidence="15">
    <location>
        <begin position="404"/>
        <end position="450"/>
    </location>
</feature>
<dbReference type="OMA" id="FHNDMKS"/>
<dbReference type="InterPro" id="IPR014729">
    <property type="entry name" value="Rossmann-like_a/b/a_fold"/>
</dbReference>
<dbReference type="InParanoid" id="A9V441"/>
<dbReference type="GO" id="GO:0005524">
    <property type="term" value="F:ATP binding"/>
    <property type="evidence" value="ECO:0000318"/>
    <property type="project" value="GO_Central"/>
</dbReference>
<dbReference type="PANTHER" id="PTHR10890:SF3">
    <property type="entry name" value="CYSTEINE--TRNA LIGASE, CYTOPLASMIC"/>
    <property type="match status" value="1"/>
</dbReference>
<dbReference type="Proteomes" id="UP000001357">
    <property type="component" value="Unassembled WGS sequence"/>
</dbReference>
<dbReference type="GeneID" id="5892809"/>
<evidence type="ECO:0000256" key="7">
    <source>
        <dbReference type="ARBA" id="ARBA00022723"/>
    </source>
</evidence>
<dbReference type="AlphaFoldDB" id="A9V441"/>
<dbReference type="Gene3D" id="3.40.50.620">
    <property type="entry name" value="HUPs"/>
    <property type="match status" value="2"/>
</dbReference>
<evidence type="ECO:0000256" key="11">
    <source>
        <dbReference type="ARBA" id="ARBA00022917"/>
    </source>
</evidence>
<organism evidence="16 17">
    <name type="scientific">Monosiga brevicollis</name>
    <name type="common">Choanoflagellate</name>
    <dbReference type="NCBI Taxonomy" id="81824"/>
    <lineage>
        <taxon>Eukaryota</taxon>
        <taxon>Choanoflagellata</taxon>
        <taxon>Craspedida</taxon>
        <taxon>Salpingoecidae</taxon>
        <taxon>Monosiga</taxon>
    </lineage>
</organism>
<evidence type="ECO:0000256" key="13">
    <source>
        <dbReference type="ARBA" id="ARBA00031499"/>
    </source>
</evidence>
<dbReference type="NCBIfam" id="TIGR00435">
    <property type="entry name" value="cysS"/>
    <property type="match status" value="1"/>
</dbReference>
<keyword evidence="17" id="KW-1185">Reference proteome</keyword>
<keyword evidence="9" id="KW-0862">Zinc</keyword>
<dbReference type="Pfam" id="PF09190">
    <property type="entry name" value="DALR_2"/>
    <property type="match status" value="1"/>
</dbReference>
<dbReference type="FunFam" id="3.40.50.620:FF:000027">
    <property type="entry name" value="Cysteine--tRNA ligase, cytoplasmic"/>
    <property type="match status" value="1"/>
</dbReference>
<sequence length="531" mass="59336">MTDYFGYDVKFVMNITDIDDKIIVRARQQYLYDQYVASHANESVEADVRAALAVYVAKQEKSEEPALKAMMQKTIDAVEALLAAGSATENADLLAAARDPLSLFLDKQHGSTVEDHAIFARLTQHWEAEYFADMAALNVRPPTVLTRVTEYVEEIVTFIEQIISNGYAYASNGSVYFDSPRYAASDAHDYPKLVPEASQDVASLADAEGSLSSSDNEKRSPYDFALWKASKPGEPAWDSPWGKGRPGWHIECSAMCHAAFGDKIDIHSGGIDLCFPHHDNEIAQSEAFYDQGQWCNYFCHSGHLTIEGLKMSKSLKNFITIKDALKKHNATQIRLTFLTHGWNSTLDYSEAGMVEATVLEKQFKEFFYTVNALVRRDEGQPFRDMTENDKGLLQTFGVHRQRLHEALCDNFDTATAIAAMRSLMTEANKYVSTEEAEKRQPHTQLLRQVGLYLTKILKVFGVIGANGAEEIGFPTQTALDDSQAQAQKAQLKEIVDNFGEQVKAMAAQSENEELQKKYAEILEQANAIAWG</sequence>
<comment type="subcellular location">
    <subcellularLocation>
        <location evidence="2">Cytoplasm</location>
    </subcellularLocation>
</comment>
<dbReference type="SUPFAM" id="SSF47323">
    <property type="entry name" value="Anticodon-binding domain of a subclass of class I aminoacyl-tRNA synthetases"/>
    <property type="match status" value="1"/>
</dbReference>
<evidence type="ECO:0000256" key="10">
    <source>
        <dbReference type="ARBA" id="ARBA00022840"/>
    </source>
</evidence>
<protein>
    <recommendedName>
        <fullName evidence="4">cysteine--tRNA ligase</fullName>
        <ecNumber evidence="4">6.1.1.16</ecNumber>
    </recommendedName>
    <alternativeName>
        <fullName evidence="13">Cysteinyl-tRNA synthetase</fullName>
    </alternativeName>
</protein>
<dbReference type="EC" id="6.1.1.16" evidence="4"/>
<evidence type="ECO:0000256" key="9">
    <source>
        <dbReference type="ARBA" id="ARBA00022833"/>
    </source>
</evidence>
<keyword evidence="7" id="KW-0479">Metal-binding</keyword>
<evidence type="ECO:0000256" key="8">
    <source>
        <dbReference type="ARBA" id="ARBA00022741"/>
    </source>
</evidence>
<proteinExistence type="inferred from homology"/>
<dbReference type="InterPro" id="IPR032678">
    <property type="entry name" value="tRNA-synt_1_cat_dom"/>
</dbReference>
<dbReference type="GO" id="GO:0004817">
    <property type="term" value="F:cysteine-tRNA ligase activity"/>
    <property type="evidence" value="ECO:0000318"/>
    <property type="project" value="GO_Central"/>
</dbReference>
<feature type="domain" description="tRNA synthetases class I catalytic" evidence="14">
    <location>
        <begin position="4"/>
        <end position="89"/>
    </location>
</feature>
<keyword evidence="11" id="KW-0648">Protein biosynthesis</keyword>
<keyword evidence="6" id="KW-0436">Ligase</keyword>
<dbReference type="STRING" id="81824.A9V441"/>
<dbReference type="InterPro" id="IPR024909">
    <property type="entry name" value="Cys-tRNA/MSH_ligase"/>
</dbReference>
<keyword evidence="12" id="KW-0030">Aminoacyl-tRNA synthetase</keyword>
<comment type="cofactor">
    <cofactor evidence="1">
        <name>Zn(2+)</name>
        <dbReference type="ChEBI" id="CHEBI:29105"/>
    </cofactor>
</comment>
<dbReference type="RefSeq" id="XP_001747473.1">
    <property type="nucleotide sequence ID" value="XM_001747421.1"/>
</dbReference>
<dbReference type="eggNOG" id="KOG2007">
    <property type="taxonomic scope" value="Eukaryota"/>
</dbReference>
<keyword evidence="10" id="KW-0067">ATP-binding</keyword>
<evidence type="ECO:0000259" key="14">
    <source>
        <dbReference type="Pfam" id="PF01406"/>
    </source>
</evidence>
<dbReference type="InterPro" id="IPR009080">
    <property type="entry name" value="tRNAsynth_Ia_anticodon-bd"/>
</dbReference>
<dbReference type="GO" id="GO:0006423">
    <property type="term" value="P:cysteinyl-tRNA aminoacylation"/>
    <property type="evidence" value="ECO:0000318"/>
    <property type="project" value="GO_Central"/>
</dbReference>
<dbReference type="GO" id="GO:0005737">
    <property type="term" value="C:cytoplasm"/>
    <property type="evidence" value="ECO:0000318"/>
    <property type="project" value="GO_Central"/>
</dbReference>
<evidence type="ECO:0000256" key="4">
    <source>
        <dbReference type="ARBA" id="ARBA00012832"/>
    </source>
</evidence>
<evidence type="ECO:0000313" key="17">
    <source>
        <dbReference type="Proteomes" id="UP000001357"/>
    </source>
</evidence>
<dbReference type="InterPro" id="IPR015273">
    <property type="entry name" value="Cys-tRNA-synt_Ia_DALR"/>
</dbReference>
<evidence type="ECO:0000256" key="1">
    <source>
        <dbReference type="ARBA" id="ARBA00001947"/>
    </source>
</evidence>
<name>A9V441_MONBE</name>
<dbReference type="PRINTS" id="PR00983">
    <property type="entry name" value="TRNASYNTHCYS"/>
</dbReference>